<dbReference type="OrthoDB" id="245967at2"/>
<dbReference type="EMBL" id="CP036291">
    <property type="protein sequence ID" value="QDU89889.1"/>
    <property type="molecule type" value="Genomic_DNA"/>
</dbReference>
<organism evidence="3 4">
    <name type="scientific">Pirellulimonas nuda</name>
    <dbReference type="NCBI Taxonomy" id="2528009"/>
    <lineage>
        <taxon>Bacteria</taxon>
        <taxon>Pseudomonadati</taxon>
        <taxon>Planctomycetota</taxon>
        <taxon>Planctomycetia</taxon>
        <taxon>Pirellulales</taxon>
        <taxon>Lacipirellulaceae</taxon>
        <taxon>Pirellulimonas</taxon>
    </lineage>
</organism>
<dbReference type="PANTHER" id="PTHR30093">
    <property type="entry name" value="GENERAL SECRETION PATHWAY PROTEIN G"/>
    <property type="match status" value="1"/>
</dbReference>
<dbReference type="PROSITE" id="PS00409">
    <property type="entry name" value="PROKAR_NTER_METHYL"/>
    <property type="match status" value="1"/>
</dbReference>
<dbReference type="InterPro" id="IPR045584">
    <property type="entry name" value="Pilin-like"/>
</dbReference>
<feature type="region of interest" description="Disordered" evidence="1">
    <location>
        <begin position="210"/>
        <end position="233"/>
    </location>
</feature>
<dbReference type="Proteomes" id="UP000317429">
    <property type="component" value="Chromosome"/>
</dbReference>
<evidence type="ECO:0000313" key="3">
    <source>
        <dbReference type="EMBL" id="QDU89889.1"/>
    </source>
</evidence>
<keyword evidence="4" id="KW-1185">Reference proteome</keyword>
<dbReference type="AlphaFoldDB" id="A0A518DEI7"/>
<accession>A0A518DEI7</accession>
<dbReference type="SUPFAM" id="SSF54523">
    <property type="entry name" value="Pili subunits"/>
    <property type="match status" value="1"/>
</dbReference>
<protein>
    <submittedName>
        <fullName evidence="3">Type II secretion system protein G</fullName>
    </submittedName>
</protein>
<dbReference type="InterPro" id="IPR012902">
    <property type="entry name" value="N_methyl_site"/>
</dbReference>
<gene>
    <name evidence="3" type="primary">xcpT_12</name>
    <name evidence="3" type="ORF">Pla175_32860</name>
</gene>
<name>A0A518DEI7_9BACT</name>
<dbReference type="Pfam" id="PF07963">
    <property type="entry name" value="N_methyl"/>
    <property type="match status" value="1"/>
</dbReference>
<dbReference type="InterPro" id="IPR011453">
    <property type="entry name" value="DUF1559"/>
</dbReference>
<dbReference type="Gene3D" id="3.30.700.10">
    <property type="entry name" value="Glycoprotein, Type 4 Pilin"/>
    <property type="match status" value="1"/>
</dbReference>
<dbReference type="NCBIfam" id="TIGR02532">
    <property type="entry name" value="IV_pilin_GFxxxE"/>
    <property type="match status" value="1"/>
</dbReference>
<dbReference type="Pfam" id="PF07596">
    <property type="entry name" value="SBP_bac_10"/>
    <property type="match status" value="1"/>
</dbReference>
<evidence type="ECO:0000313" key="4">
    <source>
        <dbReference type="Proteomes" id="UP000317429"/>
    </source>
</evidence>
<dbReference type="KEGG" id="pnd:Pla175_32860"/>
<proteinExistence type="predicted"/>
<dbReference type="RefSeq" id="WP_145292131.1">
    <property type="nucleotide sequence ID" value="NZ_CP036291.1"/>
</dbReference>
<feature type="domain" description="DUF1559" evidence="2">
    <location>
        <begin position="35"/>
        <end position="393"/>
    </location>
</feature>
<sequence length="413" mass="43489">MTKPTRLARGFTLVELLVVIAIIGILVALLLPAVQAAREAARRNTCQSQVKQLALAIANYEVARKTYPLASTAPWANNAGAAISKVGTGQNANPGVFTAGDDGYSWLVVLLPYMEEDPLWQKISSASNKLNVDAFSPNITVDGNPTSVGSATNFYVWETDIPVLRCPSYPGDETTSFTRNNLKTAGGDAPGIAVSSYVATAATHYGGGTTPSTLVSSSPKGAPSTHTWASDGKGKAHLGNGVLVFPGEISTGVVTKKGLGQQSMTDGTSKTVLLTESLEENVSSWYSGDTSYVVGTWPNRPNAAVPTRSTNTTSPNANAFSFNGADFTALNRGSNKTGTTNGVNNETLYYMKTSQDPHGTGVDRKWGPSSKHPGVVLHGYGDGHVEAVEDQINGDAYLHLITRNGREVPIANL</sequence>
<reference evidence="3 4" key="1">
    <citation type="submission" date="2019-02" db="EMBL/GenBank/DDBJ databases">
        <title>Deep-cultivation of Planctomycetes and their phenomic and genomic characterization uncovers novel biology.</title>
        <authorList>
            <person name="Wiegand S."/>
            <person name="Jogler M."/>
            <person name="Boedeker C."/>
            <person name="Pinto D."/>
            <person name="Vollmers J."/>
            <person name="Rivas-Marin E."/>
            <person name="Kohn T."/>
            <person name="Peeters S.H."/>
            <person name="Heuer A."/>
            <person name="Rast P."/>
            <person name="Oberbeckmann S."/>
            <person name="Bunk B."/>
            <person name="Jeske O."/>
            <person name="Meyerdierks A."/>
            <person name="Storesund J.E."/>
            <person name="Kallscheuer N."/>
            <person name="Luecker S."/>
            <person name="Lage O.M."/>
            <person name="Pohl T."/>
            <person name="Merkel B.J."/>
            <person name="Hornburger P."/>
            <person name="Mueller R.-W."/>
            <person name="Bruemmer F."/>
            <person name="Labrenz M."/>
            <person name="Spormann A.M."/>
            <person name="Op den Camp H."/>
            <person name="Overmann J."/>
            <person name="Amann R."/>
            <person name="Jetten M.S.M."/>
            <person name="Mascher T."/>
            <person name="Medema M.H."/>
            <person name="Devos D.P."/>
            <person name="Kaster A.-K."/>
            <person name="Ovreas L."/>
            <person name="Rohde M."/>
            <person name="Galperin M.Y."/>
            <person name="Jogler C."/>
        </authorList>
    </citation>
    <scope>NUCLEOTIDE SEQUENCE [LARGE SCALE GENOMIC DNA]</scope>
    <source>
        <strain evidence="3 4">Pla175</strain>
    </source>
</reference>
<feature type="compositionally biased region" description="Polar residues" evidence="1">
    <location>
        <begin position="211"/>
        <end position="228"/>
    </location>
</feature>
<evidence type="ECO:0000256" key="1">
    <source>
        <dbReference type="SAM" id="MobiDB-lite"/>
    </source>
</evidence>
<dbReference type="PANTHER" id="PTHR30093:SF2">
    <property type="entry name" value="TYPE II SECRETION SYSTEM PROTEIN H"/>
    <property type="match status" value="1"/>
</dbReference>
<evidence type="ECO:0000259" key="2">
    <source>
        <dbReference type="Pfam" id="PF07596"/>
    </source>
</evidence>